<dbReference type="InterPro" id="IPR017297">
    <property type="entry name" value="Peptidase_S8A_DPH-A"/>
</dbReference>
<dbReference type="GO" id="GO:0006508">
    <property type="term" value="P:proteolysis"/>
    <property type="evidence" value="ECO:0007669"/>
    <property type="project" value="UniProtKB-KW"/>
</dbReference>
<keyword evidence="2 5" id="KW-0645">Protease</keyword>
<dbReference type="InterPro" id="IPR023828">
    <property type="entry name" value="Peptidase_S8_Ser-AS"/>
</dbReference>
<dbReference type="PIRSF" id="PIRSF037854">
    <property type="entry name" value="Dihydropyridine_esterase"/>
    <property type="match status" value="1"/>
</dbReference>
<dbReference type="PROSITE" id="PS00136">
    <property type="entry name" value="SUBTILASE_ASP"/>
    <property type="match status" value="1"/>
</dbReference>
<evidence type="ECO:0000256" key="5">
    <source>
        <dbReference type="PROSITE-ProRule" id="PRU01240"/>
    </source>
</evidence>
<comment type="caution">
    <text evidence="9">The sequence shown here is derived from an EMBL/GenBank/DDBJ whole genome shotgun (WGS) entry which is preliminary data.</text>
</comment>
<dbReference type="PANTHER" id="PTHR43399">
    <property type="entry name" value="SUBTILISIN-RELATED"/>
    <property type="match status" value="1"/>
</dbReference>
<evidence type="ECO:0000259" key="8">
    <source>
        <dbReference type="Pfam" id="PF00082"/>
    </source>
</evidence>
<evidence type="ECO:0000256" key="4">
    <source>
        <dbReference type="ARBA" id="ARBA00022825"/>
    </source>
</evidence>
<dbReference type="GO" id="GO:0008233">
    <property type="term" value="F:peptidase activity"/>
    <property type="evidence" value="ECO:0007669"/>
    <property type="project" value="UniProtKB-KW"/>
</dbReference>
<dbReference type="InterPro" id="IPR013783">
    <property type="entry name" value="Ig-like_fold"/>
</dbReference>
<dbReference type="InterPro" id="IPR015500">
    <property type="entry name" value="Peptidase_S8_subtilisin-rel"/>
</dbReference>
<dbReference type="Gene3D" id="2.60.40.10">
    <property type="entry name" value="Immunoglobulins"/>
    <property type="match status" value="1"/>
</dbReference>
<dbReference type="PROSITE" id="PS00138">
    <property type="entry name" value="SUBTILASE_SER"/>
    <property type="match status" value="1"/>
</dbReference>
<feature type="compositionally biased region" description="Low complexity" evidence="7">
    <location>
        <begin position="11"/>
        <end position="32"/>
    </location>
</feature>
<dbReference type="PANTHER" id="PTHR43399:SF4">
    <property type="entry name" value="CELL WALL-ASSOCIATED PROTEASE"/>
    <property type="match status" value="1"/>
</dbReference>
<dbReference type="SUPFAM" id="SSF52743">
    <property type="entry name" value="Subtilisin-like"/>
    <property type="match status" value="1"/>
</dbReference>
<dbReference type="InterPro" id="IPR036852">
    <property type="entry name" value="Peptidase_S8/S53_dom_sf"/>
</dbReference>
<dbReference type="Pfam" id="PF00082">
    <property type="entry name" value="Peptidase_S8"/>
    <property type="match status" value="1"/>
</dbReference>
<comment type="similarity">
    <text evidence="1 5 6">Belongs to the peptidase S8 family.</text>
</comment>
<evidence type="ECO:0000256" key="2">
    <source>
        <dbReference type="ARBA" id="ARBA00022670"/>
    </source>
</evidence>
<keyword evidence="3 5" id="KW-0378">Hydrolase</keyword>
<sequence>MITALVVSSAVTGGPASGAPPAKPAAPAGGTARQPDPARSVTLITGDRVEVRADGSAAFEPGPGRSGIRAFTSRAGGHLHVLPMDAEPLVRAGRVDARLFDVTGLIQLGYDDRRKDLPLIVTTDGNQATNGSRATARSTVLGKGAEVVRELPAVGGLAVRAERSELSGLWQGIAEGAGASGLRGGISTVWLDGLRQPVLDRSVPQIGAPAAWQAGLDGTGVKVAVLDTGVDASHPDLAGQVVARANFTEGAEDDKDRVGHGTHVASTIAGTGAASAGRYRGGAPGADLLDGKVCAQDGCYDSGILAGMQWAVEQGAAVVNMSFGAPDGPEIDPVEQAVQTLTEQHGTLFVVSAGNRGRDESISSPAGVDAALAVGAVDGSDNLAPFSSRGPRVGDGGLKPDVTAPGVDIVAARSPDGLVGQPGEPYVTMEGTSMAAPHVAGAAAILAQRHPQWRSAELKSTLMGSAAPNPGLDAYAQGAGRVDVARAIGQTVSADPPSVGFGRQLWPHDDDVPIAKEVTYRNGGTEPVTLALTVQATGPGGAAAPAGAFTVSPSTVTVPAGGTARVTVTADTRFDGPDGRYSGQLVGTAGQLVVRTPFGVERESEAYEMTVSHLDRSGAATGNYRTTLDRLDGPPDRYNLYDADGTATIRLPKGRYLLSSFVRGADPENPEMSLLAQPLLDLSRPVTVGVDARRAGPVSVTVPNPDATLLFATVGLEMVDDTGERIPIDVLSSSFTGLYTGRIDGSAPVAGFAGEVSSLWAKTDAEGDDYNSPFQYNLAWAVDGTLPAGFTRNVRHSELATVPTRYARNASGAGIRGWSMDFPSVPGLTEHSWAQIMRFDLPFERTEYYNTEGGVLWEHEFAELQDGEFGEEELSGLRPPPVRHRAGKVVRANWNHAVFGPTLASPRIPETWDTRLGDTLSLSSTMFGDGDGRPGFARTESAKLTLYRNGVKHAESDRTSGDFEVPPATADYRVEAIATRGAPTTLSTRVEAAWMFRSGHVPGDTPVRLPLHVLRFSPALDGYNVAPAGRRFTVPVSVQAQPGSVTAPIRSVTVDVSYDDGVTWHRATVAGSGADRQVTVTHPEGPGFVSFRATATDRAGNSVRQTVIRAYQIKP</sequence>
<feature type="active site" description="Charge relay system" evidence="5">
    <location>
        <position position="260"/>
    </location>
</feature>
<organism evidence="9 10">
    <name type="scientific">Plantactinospora endophytica</name>
    <dbReference type="NCBI Taxonomy" id="673535"/>
    <lineage>
        <taxon>Bacteria</taxon>
        <taxon>Bacillati</taxon>
        <taxon>Actinomycetota</taxon>
        <taxon>Actinomycetes</taxon>
        <taxon>Micromonosporales</taxon>
        <taxon>Micromonosporaceae</taxon>
        <taxon>Plantactinospora</taxon>
    </lineage>
</organism>
<dbReference type="PRINTS" id="PR00723">
    <property type="entry name" value="SUBTILISIN"/>
</dbReference>
<evidence type="ECO:0000256" key="6">
    <source>
        <dbReference type="RuleBase" id="RU003355"/>
    </source>
</evidence>
<dbReference type="EMBL" id="BONW01000019">
    <property type="protein sequence ID" value="GIG88999.1"/>
    <property type="molecule type" value="Genomic_DNA"/>
</dbReference>
<feature type="active site" description="Charge relay system" evidence="5">
    <location>
        <position position="227"/>
    </location>
</feature>
<evidence type="ECO:0000313" key="9">
    <source>
        <dbReference type="EMBL" id="GIG88999.1"/>
    </source>
</evidence>
<evidence type="ECO:0000313" key="10">
    <source>
        <dbReference type="Proteomes" id="UP000646749"/>
    </source>
</evidence>
<dbReference type="InterPro" id="IPR023827">
    <property type="entry name" value="Peptidase_S8_Asp-AS"/>
</dbReference>
<dbReference type="InterPro" id="IPR022398">
    <property type="entry name" value="Peptidase_S8_His-AS"/>
</dbReference>
<dbReference type="Gene3D" id="3.40.50.200">
    <property type="entry name" value="Peptidase S8/S53 domain"/>
    <property type="match status" value="1"/>
</dbReference>
<evidence type="ECO:0000256" key="7">
    <source>
        <dbReference type="SAM" id="MobiDB-lite"/>
    </source>
</evidence>
<feature type="domain" description="Peptidase S8/S53" evidence="8">
    <location>
        <begin position="218"/>
        <end position="480"/>
    </location>
</feature>
<evidence type="ECO:0000256" key="3">
    <source>
        <dbReference type="ARBA" id="ARBA00022801"/>
    </source>
</evidence>
<dbReference type="Proteomes" id="UP000646749">
    <property type="component" value="Unassembled WGS sequence"/>
</dbReference>
<keyword evidence="10" id="KW-1185">Reference proteome</keyword>
<dbReference type="InterPro" id="IPR051048">
    <property type="entry name" value="Peptidase_S8/S53_subtilisin"/>
</dbReference>
<reference evidence="9 10" key="1">
    <citation type="submission" date="2021-01" db="EMBL/GenBank/DDBJ databases">
        <title>Whole genome shotgun sequence of Plantactinospora endophytica NBRC 110450.</title>
        <authorList>
            <person name="Komaki H."/>
            <person name="Tamura T."/>
        </authorList>
    </citation>
    <scope>NUCLEOTIDE SEQUENCE [LARGE SCALE GENOMIC DNA]</scope>
    <source>
        <strain evidence="9 10">NBRC 110450</strain>
    </source>
</reference>
<accession>A0ABQ4E2R5</accession>
<dbReference type="InterPro" id="IPR000209">
    <property type="entry name" value="Peptidase_S8/S53_dom"/>
</dbReference>
<dbReference type="PROSITE" id="PS00137">
    <property type="entry name" value="SUBTILASE_HIS"/>
    <property type="match status" value="1"/>
</dbReference>
<proteinExistence type="inferred from homology"/>
<name>A0ABQ4E2R5_9ACTN</name>
<feature type="region of interest" description="Disordered" evidence="7">
    <location>
        <begin position="11"/>
        <end position="38"/>
    </location>
</feature>
<evidence type="ECO:0000256" key="1">
    <source>
        <dbReference type="ARBA" id="ARBA00011073"/>
    </source>
</evidence>
<gene>
    <name evidence="9" type="ORF">Pen02_39350</name>
</gene>
<dbReference type="PROSITE" id="PS51892">
    <property type="entry name" value="SUBTILASE"/>
    <property type="match status" value="1"/>
</dbReference>
<feature type="active site" description="Charge relay system" evidence="5">
    <location>
        <position position="433"/>
    </location>
</feature>
<protein>
    <submittedName>
        <fullName evidence="9">Serine protease</fullName>
    </submittedName>
</protein>
<keyword evidence="4 5" id="KW-0720">Serine protease</keyword>